<proteinExistence type="predicted"/>
<reference evidence="2 3" key="2">
    <citation type="submission" date="2007-04" db="EMBL/GenBank/DDBJ databases">
        <authorList>
            <person name="Fulton L."/>
            <person name="Clifton S."/>
            <person name="Fulton B."/>
            <person name="Xu J."/>
            <person name="Minx P."/>
            <person name="Mardis E.R."/>
            <person name="Wilson R.K."/>
        </authorList>
    </citation>
    <scope>NUCLEOTIDE SEQUENCE [LARGE SCALE GENOMIC DNA]</scope>
    <source>
        <strain evidence="3">ATCC 25986 / DSM 3979 / JCM 10188 / KCTC 3647 / NCTC 11838 / VPI 1003</strain>
    </source>
</reference>
<reference evidence="2 3" key="1">
    <citation type="submission" date="2007-01" db="EMBL/GenBank/DDBJ databases">
        <title>Draft genome sequence of Collinsella aerofaciens (ATCC 25986).</title>
        <authorList>
            <person name="Sudarsanam P."/>
            <person name="Ley R."/>
            <person name="Guruge J."/>
            <person name="Turnbaugh P.J."/>
            <person name="Mahowald M."/>
            <person name="Liep D."/>
            <person name="Gordon J."/>
        </authorList>
    </citation>
    <scope>NUCLEOTIDE SEQUENCE [LARGE SCALE GENOMIC DNA]</scope>
    <source>
        <strain evidence="3">ATCC 25986 / DSM 3979 / JCM 10188 / KCTC 3647 / NCTC 11838 / VPI 1003</strain>
    </source>
</reference>
<protein>
    <submittedName>
        <fullName evidence="2">Uncharacterized protein</fullName>
    </submittedName>
</protein>
<organism evidence="2 3">
    <name type="scientific">Collinsella aerofaciens (strain ATCC 25986 / DSM 3979 / JCM 10188 / KCTC 3647 / NCTC 11838 / VPI 1003)</name>
    <dbReference type="NCBI Taxonomy" id="411903"/>
    <lineage>
        <taxon>Bacteria</taxon>
        <taxon>Bacillati</taxon>
        <taxon>Actinomycetota</taxon>
        <taxon>Coriobacteriia</taxon>
        <taxon>Coriobacteriales</taxon>
        <taxon>Coriobacteriaceae</taxon>
        <taxon>Collinsella</taxon>
    </lineage>
</organism>
<sequence>MQQRIIDTVQIARDKRLAHTRVECGQVQRHVAATRKTKATQVIHGNVAARLQVIDQAHVVPNVEARNRKTQRLGHTCLIQTRTAQVAVLVIALALPVTTVSPTARIRTDGYVTHACQTQTVVVIELTHGIIDSRHARNTGYACCTRSLMAMRADITAFESPLIKLRMRRFQQVERHPNIALDLQHRMSAHDAAGNPHAAELTNLNRGRGP</sequence>
<gene>
    <name evidence="2" type="ORF">COLAER_00818</name>
</gene>
<dbReference type="EMBL" id="AAVN02000002">
    <property type="protein sequence ID" value="EBA40293.1"/>
    <property type="molecule type" value="Genomic_DNA"/>
</dbReference>
<dbReference type="Proteomes" id="UP000002979">
    <property type="component" value="Unassembled WGS sequence"/>
</dbReference>
<name>A4E8S7_COLAA</name>
<feature type="region of interest" description="Disordered" evidence="1">
    <location>
        <begin position="191"/>
        <end position="210"/>
    </location>
</feature>
<evidence type="ECO:0000256" key="1">
    <source>
        <dbReference type="SAM" id="MobiDB-lite"/>
    </source>
</evidence>
<accession>A4E8S7</accession>
<comment type="caution">
    <text evidence="2">The sequence shown here is derived from an EMBL/GenBank/DDBJ whole genome shotgun (WGS) entry which is preliminary data.</text>
</comment>
<dbReference type="AlphaFoldDB" id="A4E8S7"/>
<evidence type="ECO:0000313" key="2">
    <source>
        <dbReference type="EMBL" id="EBA40293.1"/>
    </source>
</evidence>
<evidence type="ECO:0000313" key="3">
    <source>
        <dbReference type="Proteomes" id="UP000002979"/>
    </source>
</evidence>